<protein>
    <recommendedName>
        <fullName evidence="3">Nephrocystin 3-like N-terminal domain-containing protein</fullName>
    </recommendedName>
</protein>
<feature type="domain" description="Nephrocystin 3-like N-terminal" evidence="3">
    <location>
        <begin position="603"/>
        <end position="732"/>
    </location>
</feature>
<feature type="transmembrane region" description="Helical" evidence="2">
    <location>
        <begin position="6"/>
        <end position="24"/>
    </location>
</feature>
<feature type="transmembrane region" description="Helical" evidence="2">
    <location>
        <begin position="511"/>
        <end position="533"/>
    </location>
</feature>
<keyword evidence="5" id="KW-1185">Reference proteome</keyword>
<evidence type="ECO:0000259" key="3">
    <source>
        <dbReference type="Pfam" id="PF24883"/>
    </source>
</evidence>
<dbReference type="InterPro" id="IPR027417">
    <property type="entry name" value="P-loop_NTPase"/>
</dbReference>
<keyword evidence="2" id="KW-1133">Transmembrane helix</keyword>
<dbReference type="EMBL" id="JANIEX010000814">
    <property type="protein sequence ID" value="KAJ3562932.1"/>
    <property type="molecule type" value="Genomic_DNA"/>
</dbReference>
<reference evidence="4" key="1">
    <citation type="submission" date="2022-07" db="EMBL/GenBank/DDBJ databases">
        <title>Genome Sequence of Leucocoprinus birnbaumii.</title>
        <authorList>
            <person name="Buettner E."/>
        </authorList>
    </citation>
    <scope>NUCLEOTIDE SEQUENCE</scope>
    <source>
        <strain evidence="4">VT141</strain>
    </source>
</reference>
<dbReference type="InterPro" id="IPR056884">
    <property type="entry name" value="NPHP3-like_N"/>
</dbReference>
<evidence type="ECO:0000313" key="4">
    <source>
        <dbReference type="EMBL" id="KAJ3562932.1"/>
    </source>
</evidence>
<keyword evidence="1" id="KW-0677">Repeat</keyword>
<dbReference type="AlphaFoldDB" id="A0AAD5VKY5"/>
<gene>
    <name evidence="4" type="ORF">NP233_g9269</name>
</gene>
<accession>A0AAD5VKY5</accession>
<keyword evidence="2" id="KW-0472">Membrane</keyword>
<evidence type="ECO:0000256" key="2">
    <source>
        <dbReference type="SAM" id="Phobius"/>
    </source>
</evidence>
<keyword evidence="2" id="KW-0812">Transmembrane</keyword>
<name>A0AAD5VKY5_9AGAR</name>
<dbReference type="SUPFAM" id="SSF52540">
    <property type="entry name" value="P-loop containing nucleoside triphosphate hydrolases"/>
    <property type="match status" value="1"/>
</dbReference>
<sequence>MKAFSSIIYTLFLALGSTFVAVAWHSTRSTQPPAGLALSTLSSLPMTQSCLIFVFALWQRLWAHFANLILNISFSREWNARAEKTLIVSLISSGFIDRACHAFQLRATRTFEITFITSLVIAAARLIGQSVLVVAPSSEIITGTRQWSSGLPIAYIDPFPNPSDTSTMPNRDGIVNGTDPQNQRLVDYQLDQANVVLELEQIFGMGTWGYSPQPNWLIPLPLHDLGSLGQVTYQTDLASFHYTCSWRMPNEISINELVIDNSTWVWETGVQGAVSNPLNSSAIIPLQNSSDPGGRGILMFLLLGSNSSFPINQTIPGEPWIDFSGISNAFSTSGLLNGSRSTIESAQDRAPLAALLMCDPQLDFTSGTVLLGSTVHLNHPSVQIVSTTSGNHIGSINISSTELLFSTLLPSIMTRRRRNSLSGPGFDLISGAMFIAPPPWTPSGAAAVLNISSINLRMDSFMLSSLKALVGGFNATIGDQQLAATRAFLTTAWYSQPLTSNRPTLMASLRFAIAWTALFGLGAMCLFTVAYLINDSELNNYTNSVQIASNITNVNNKLAERLGMKKLLEKSVPEASYDSAARWPPPQCHPGTREKHFNSIMKWASNSNRYDEEKHLRVITWVKGPAGVGKSAIAQTCANALAKQGCLAGSFFFSRPNGREDPNQLFTTLAHQFAVWFMDSGYGEILDESIRLDSTILEKAIPTQFEQLFVLPFQKLAFEKKNFPRKVMIIDGRLLHSYGSFSLGSNAILKQLLPVPRSKKITNQIELTISPDLNPEIHRLFTDKLADIRARRGIKKLWPTKEDIATLVDISAGLYAHSDALIHFIEDPDSEGPEHQLRIVLGQADEFREASIKHPLAALDLFYDHLVLKRIPESKRRTLRCMLIASRLRAQSDNFSTPDAILIGNVLGKAEDQVHDLCRSLHSVMILDPSLKFKFHHASFMDFLEDRRRSKEECIWSEPETMAMLLGHVRRTLDKTSISRGSNNKPVPMPPLSWTHPHPPSLDKEVYVLLVRALFKALESLPLISTSNNGVSIFSMKDFDFSRAALLDRVSLRFVKPDSLRHNLKEIGVIRSSTGRNLPAKVREILSGQKGPRYYVIGTGKKSVLLMDDTEQNQVWVYPH</sequence>
<feature type="transmembrane region" description="Helical" evidence="2">
    <location>
        <begin position="36"/>
        <end position="58"/>
    </location>
</feature>
<organism evidence="4 5">
    <name type="scientific">Leucocoprinus birnbaumii</name>
    <dbReference type="NCBI Taxonomy" id="56174"/>
    <lineage>
        <taxon>Eukaryota</taxon>
        <taxon>Fungi</taxon>
        <taxon>Dikarya</taxon>
        <taxon>Basidiomycota</taxon>
        <taxon>Agaricomycotina</taxon>
        <taxon>Agaricomycetes</taxon>
        <taxon>Agaricomycetidae</taxon>
        <taxon>Agaricales</taxon>
        <taxon>Agaricineae</taxon>
        <taxon>Agaricaceae</taxon>
        <taxon>Leucocoprinus</taxon>
    </lineage>
</organism>
<dbReference type="Proteomes" id="UP001213000">
    <property type="component" value="Unassembled WGS sequence"/>
</dbReference>
<evidence type="ECO:0000313" key="5">
    <source>
        <dbReference type="Proteomes" id="UP001213000"/>
    </source>
</evidence>
<comment type="caution">
    <text evidence="4">The sequence shown here is derived from an EMBL/GenBank/DDBJ whole genome shotgun (WGS) entry which is preliminary data.</text>
</comment>
<dbReference type="Pfam" id="PF24883">
    <property type="entry name" value="NPHP3_N"/>
    <property type="match status" value="1"/>
</dbReference>
<proteinExistence type="predicted"/>
<evidence type="ECO:0000256" key="1">
    <source>
        <dbReference type="ARBA" id="ARBA00022737"/>
    </source>
</evidence>